<dbReference type="Pfam" id="PF01569">
    <property type="entry name" value="PAP2"/>
    <property type="match status" value="1"/>
</dbReference>
<dbReference type="OrthoDB" id="10266771at2759"/>
<evidence type="ECO:0000313" key="3">
    <source>
        <dbReference type="EMBL" id="CDW79002.1"/>
    </source>
</evidence>
<proteinExistence type="predicted"/>
<gene>
    <name evidence="3" type="primary">Contig10706.g11459</name>
    <name evidence="3" type="ORF">STYLEM_7987</name>
</gene>
<organism evidence="3 4">
    <name type="scientific">Stylonychia lemnae</name>
    <name type="common">Ciliate</name>
    <dbReference type="NCBI Taxonomy" id="5949"/>
    <lineage>
        <taxon>Eukaryota</taxon>
        <taxon>Sar</taxon>
        <taxon>Alveolata</taxon>
        <taxon>Ciliophora</taxon>
        <taxon>Intramacronucleata</taxon>
        <taxon>Spirotrichea</taxon>
        <taxon>Stichotrichia</taxon>
        <taxon>Sporadotrichida</taxon>
        <taxon>Oxytrichidae</taxon>
        <taxon>Stylonychinae</taxon>
        <taxon>Stylonychia</taxon>
    </lineage>
</organism>
<dbReference type="PANTHER" id="PTHR14969">
    <property type="entry name" value="SPHINGOSINE-1-PHOSPHATE PHOSPHOHYDROLASE"/>
    <property type="match status" value="1"/>
</dbReference>
<dbReference type="InterPro" id="IPR000326">
    <property type="entry name" value="PAP2/HPO"/>
</dbReference>
<dbReference type="SUPFAM" id="SSF48317">
    <property type="entry name" value="Acid phosphatase/Vanadium-dependent haloperoxidase"/>
    <property type="match status" value="1"/>
</dbReference>
<keyword evidence="4" id="KW-1185">Reference proteome</keyword>
<dbReference type="AlphaFoldDB" id="A0A078ABP1"/>
<feature type="transmembrane region" description="Helical" evidence="1">
    <location>
        <begin position="109"/>
        <end position="128"/>
    </location>
</feature>
<name>A0A078ABP1_STYLE</name>
<keyword evidence="1" id="KW-1133">Transmembrane helix</keyword>
<dbReference type="EMBL" id="CCKQ01007610">
    <property type="protein sequence ID" value="CDW79002.1"/>
    <property type="molecule type" value="Genomic_DNA"/>
</dbReference>
<feature type="transmembrane region" description="Helical" evidence="1">
    <location>
        <begin position="209"/>
        <end position="230"/>
    </location>
</feature>
<dbReference type="Gene3D" id="1.20.144.10">
    <property type="entry name" value="Phosphatidic acid phosphatase type 2/haloperoxidase"/>
    <property type="match status" value="1"/>
</dbReference>
<feature type="domain" description="Phosphatidic acid phosphatase type 2/haloperoxidase" evidence="2">
    <location>
        <begin position="113"/>
        <end position="228"/>
    </location>
</feature>
<feature type="transmembrane region" description="Helical" evidence="1">
    <location>
        <begin position="52"/>
        <end position="76"/>
    </location>
</feature>
<reference evidence="3 4" key="1">
    <citation type="submission" date="2014-06" db="EMBL/GenBank/DDBJ databases">
        <authorList>
            <person name="Swart Estienne"/>
        </authorList>
    </citation>
    <scope>NUCLEOTIDE SEQUENCE [LARGE SCALE GENOMIC DNA]</scope>
    <source>
        <strain evidence="3 4">130c</strain>
    </source>
</reference>
<evidence type="ECO:0000256" key="1">
    <source>
        <dbReference type="SAM" id="Phobius"/>
    </source>
</evidence>
<dbReference type="SMART" id="SM00014">
    <property type="entry name" value="acidPPc"/>
    <property type="match status" value="1"/>
</dbReference>
<dbReference type="GO" id="GO:0042392">
    <property type="term" value="F:sphingosine-1-phosphate phosphatase activity"/>
    <property type="evidence" value="ECO:0007669"/>
    <property type="project" value="TreeGrafter"/>
</dbReference>
<keyword evidence="1" id="KW-0812">Transmembrane</keyword>
<keyword evidence="1" id="KW-0472">Membrane</keyword>
<dbReference type="InParanoid" id="A0A078ABP1"/>
<dbReference type="Proteomes" id="UP000039865">
    <property type="component" value="Unassembled WGS sequence"/>
</dbReference>
<evidence type="ECO:0000313" key="4">
    <source>
        <dbReference type="Proteomes" id="UP000039865"/>
    </source>
</evidence>
<accession>A0A078ABP1</accession>
<feature type="transmembrane region" description="Helical" evidence="1">
    <location>
        <begin position="181"/>
        <end position="203"/>
    </location>
</feature>
<protein>
    <submittedName>
        <fullName evidence="3">Membrane-associated phospholipid phosphatase</fullName>
    </submittedName>
</protein>
<dbReference type="PANTHER" id="PTHR14969:SF13">
    <property type="entry name" value="AT30094P"/>
    <property type="match status" value="1"/>
</dbReference>
<dbReference type="OMA" id="IFFIAYQ"/>
<dbReference type="InterPro" id="IPR036938">
    <property type="entry name" value="PAP2/HPO_sf"/>
</dbReference>
<evidence type="ECO:0000259" key="2">
    <source>
        <dbReference type="SMART" id="SM00014"/>
    </source>
</evidence>
<sequence length="241" mass="27694">MADKNQEQPTIKPESTEKSITQVKTDTINEKIDLIDRFTSSFLHDAVIKPKFLELLVFPFAVMFNPIAVLVLVYAIGYQFPKHNYKTDKTQEQVELYEYNDKPVNIDPLFYVIQYVAQVVVVLMLTTITKRLFKRQRPNVPAPAKRMVDFRTKETNGSMPSGDTAQAALFAFYIKFNFVHLFVRLGGDYFIAKFLTLVALARVFHHCHFFGDTIIGAMIGFLVAFGFEFYEIVLPLPFKLA</sequence>